<accession>A0ABN6VH20</accession>
<protein>
    <submittedName>
        <fullName evidence="1">Uncharacterized protein</fullName>
    </submittedName>
</protein>
<gene>
    <name evidence="1" type="ORF">SS37A_15840</name>
</gene>
<sequence>MSEVEILNSVRAKLVTERRRIARLVGEPQEDSPERWANTFKSVQEFIEAVDRAIADEVSIENAEAGPTAFMV</sequence>
<organism evidence="1 2">
    <name type="scientific">Methylocystis iwaonis</name>
    <dbReference type="NCBI Taxonomy" id="2885079"/>
    <lineage>
        <taxon>Bacteria</taxon>
        <taxon>Pseudomonadati</taxon>
        <taxon>Pseudomonadota</taxon>
        <taxon>Alphaproteobacteria</taxon>
        <taxon>Hyphomicrobiales</taxon>
        <taxon>Methylocystaceae</taxon>
        <taxon>Methylocystis</taxon>
    </lineage>
</organism>
<reference evidence="1 2" key="1">
    <citation type="journal article" date="2023" name="Int. J. Syst. Evol. Microbiol.">
        <title>Methylocystis iwaonis sp. nov., a type II methane-oxidizing bacterium from surface soil of a rice paddy field in Japan, and emended description of the genus Methylocystis (ex Whittenbury et al. 1970) Bowman et al. 1993.</title>
        <authorList>
            <person name="Kaise H."/>
            <person name="Sawadogo J.B."/>
            <person name="Alam M.S."/>
            <person name="Ueno C."/>
            <person name="Dianou D."/>
            <person name="Shinjo R."/>
            <person name="Asakawa S."/>
        </authorList>
    </citation>
    <scope>NUCLEOTIDE SEQUENCE [LARGE SCALE GENOMIC DNA]</scope>
    <source>
        <strain evidence="1 2">SS37A-Re</strain>
    </source>
</reference>
<keyword evidence="2" id="KW-1185">Reference proteome</keyword>
<dbReference type="Proteomes" id="UP001317629">
    <property type="component" value="Chromosome"/>
</dbReference>
<dbReference type="RefSeq" id="WP_281931662.1">
    <property type="nucleotide sequence ID" value="NZ_AP027142.1"/>
</dbReference>
<dbReference type="EMBL" id="AP027142">
    <property type="protein sequence ID" value="BDV34055.1"/>
    <property type="molecule type" value="Genomic_DNA"/>
</dbReference>
<proteinExistence type="predicted"/>
<evidence type="ECO:0000313" key="2">
    <source>
        <dbReference type="Proteomes" id="UP001317629"/>
    </source>
</evidence>
<evidence type="ECO:0000313" key="1">
    <source>
        <dbReference type="EMBL" id="BDV34055.1"/>
    </source>
</evidence>
<name>A0ABN6VH20_9HYPH</name>